<keyword evidence="5 7" id="KW-0808">Transferase</keyword>
<dbReference type="GO" id="GO:0030170">
    <property type="term" value="F:pyridoxal phosphate binding"/>
    <property type="evidence" value="ECO:0007669"/>
    <property type="project" value="InterPro"/>
</dbReference>
<evidence type="ECO:0000256" key="4">
    <source>
        <dbReference type="ARBA" id="ARBA00022576"/>
    </source>
</evidence>
<dbReference type="NCBIfam" id="NF006719">
    <property type="entry name" value="PRK09257.1"/>
    <property type="match status" value="1"/>
</dbReference>
<dbReference type="FunFam" id="3.90.1150.10:FF:000001">
    <property type="entry name" value="Aspartate aminotransferase"/>
    <property type="match status" value="1"/>
</dbReference>
<name>A0A819Y1G5_9BILA</name>
<accession>A0A819Y1G5</accession>
<organism evidence="9 10">
    <name type="scientific">Adineta steineri</name>
    <dbReference type="NCBI Taxonomy" id="433720"/>
    <lineage>
        <taxon>Eukaryota</taxon>
        <taxon>Metazoa</taxon>
        <taxon>Spiralia</taxon>
        <taxon>Gnathifera</taxon>
        <taxon>Rotifera</taxon>
        <taxon>Eurotatoria</taxon>
        <taxon>Bdelloidea</taxon>
        <taxon>Adinetida</taxon>
        <taxon>Adinetidae</taxon>
        <taxon>Adineta</taxon>
    </lineage>
</organism>
<dbReference type="PANTHER" id="PTHR11879:SF55">
    <property type="entry name" value="GLUTAMATE OXALOACETATE TRANSAMINASE 1, ISOFORM B"/>
    <property type="match status" value="1"/>
</dbReference>
<dbReference type="PRINTS" id="PR00799">
    <property type="entry name" value="TRANSAMINASE"/>
</dbReference>
<evidence type="ECO:0000256" key="6">
    <source>
        <dbReference type="ARBA" id="ARBA00022898"/>
    </source>
</evidence>
<reference evidence="9" key="1">
    <citation type="submission" date="2021-02" db="EMBL/GenBank/DDBJ databases">
        <authorList>
            <person name="Nowell W R."/>
        </authorList>
    </citation>
    <scope>NUCLEOTIDE SEQUENCE</scope>
</reference>
<dbReference type="Proteomes" id="UP000663881">
    <property type="component" value="Unassembled WGS sequence"/>
</dbReference>
<evidence type="ECO:0000256" key="1">
    <source>
        <dbReference type="ARBA" id="ARBA00001933"/>
    </source>
</evidence>
<evidence type="ECO:0000256" key="3">
    <source>
        <dbReference type="ARBA" id="ARBA00011738"/>
    </source>
</evidence>
<keyword evidence="6" id="KW-0663">Pyridoxal phosphate</keyword>
<protein>
    <recommendedName>
        <fullName evidence="7">Aspartate aminotransferase</fullName>
        <ecNumber evidence="7">2.6.1.1</ecNumber>
    </recommendedName>
</protein>
<comment type="similarity">
    <text evidence="2">Belongs to the class-I pyridoxal-phosphate-dependent aminotransferase family.</text>
</comment>
<dbReference type="InterPro" id="IPR015424">
    <property type="entry name" value="PyrdxlP-dep_Trfase"/>
</dbReference>
<evidence type="ECO:0000256" key="5">
    <source>
        <dbReference type="ARBA" id="ARBA00022679"/>
    </source>
</evidence>
<dbReference type="InterPro" id="IPR004839">
    <property type="entry name" value="Aminotransferase_I/II_large"/>
</dbReference>
<proteinExistence type="inferred from homology"/>
<dbReference type="PROSITE" id="PS00105">
    <property type="entry name" value="AA_TRANSFER_CLASS_1"/>
    <property type="match status" value="1"/>
</dbReference>
<comment type="catalytic activity">
    <reaction evidence="7">
        <text>L-aspartate + 2-oxoglutarate = oxaloacetate + L-glutamate</text>
        <dbReference type="Rhea" id="RHEA:21824"/>
        <dbReference type="ChEBI" id="CHEBI:16452"/>
        <dbReference type="ChEBI" id="CHEBI:16810"/>
        <dbReference type="ChEBI" id="CHEBI:29985"/>
        <dbReference type="ChEBI" id="CHEBI:29991"/>
        <dbReference type="EC" id="2.6.1.1"/>
    </reaction>
</comment>
<evidence type="ECO:0000259" key="8">
    <source>
        <dbReference type="Pfam" id="PF00155"/>
    </source>
</evidence>
<dbReference type="InterPro" id="IPR000796">
    <property type="entry name" value="Asp_trans"/>
</dbReference>
<dbReference type="FunFam" id="3.40.640.10:FF:000066">
    <property type="entry name" value="Aspartate aminotransferase"/>
    <property type="match status" value="1"/>
</dbReference>
<gene>
    <name evidence="9" type="ORF">OKA104_LOCUS37873</name>
</gene>
<dbReference type="CDD" id="cd00609">
    <property type="entry name" value="AAT_like"/>
    <property type="match status" value="1"/>
</dbReference>
<feature type="non-terminal residue" evidence="9">
    <location>
        <position position="1"/>
    </location>
</feature>
<dbReference type="AlphaFoldDB" id="A0A819Y1G5"/>
<dbReference type="PANTHER" id="PTHR11879">
    <property type="entry name" value="ASPARTATE AMINOTRANSFERASE"/>
    <property type="match status" value="1"/>
</dbReference>
<dbReference type="EMBL" id="CAJOAY010006534">
    <property type="protein sequence ID" value="CAF4143385.1"/>
    <property type="molecule type" value="Genomic_DNA"/>
</dbReference>
<dbReference type="Gene3D" id="3.90.1150.10">
    <property type="entry name" value="Aspartate Aminotransferase, domain 1"/>
    <property type="match status" value="1"/>
</dbReference>
<dbReference type="Gene3D" id="3.40.640.10">
    <property type="entry name" value="Type I PLP-dependent aspartate aminotransferase-like (Major domain)"/>
    <property type="match status" value="1"/>
</dbReference>
<comment type="miscellaneous">
    <text evidence="7">In eukaryotes there are cytoplasmic, mitochondrial and chloroplastic isozymes.</text>
</comment>
<dbReference type="GO" id="GO:0006532">
    <property type="term" value="P:aspartate biosynthetic process"/>
    <property type="evidence" value="ECO:0007669"/>
    <property type="project" value="TreeGrafter"/>
</dbReference>
<dbReference type="GO" id="GO:0004069">
    <property type="term" value="F:L-aspartate:2-oxoglutarate aminotransferase activity"/>
    <property type="evidence" value="ECO:0007669"/>
    <property type="project" value="UniProtKB-EC"/>
</dbReference>
<evidence type="ECO:0000256" key="2">
    <source>
        <dbReference type="ARBA" id="ARBA00007441"/>
    </source>
</evidence>
<dbReference type="InterPro" id="IPR004838">
    <property type="entry name" value="NHTrfase_class1_PyrdxlP-BS"/>
</dbReference>
<dbReference type="Pfam" id="PF00155">
    <property type="entry name" value="Aminotran_1_2"/>
    <property type="match status" value="1"/>
</dbReference>
<dbReference type="GO" id="GO:0005829">
    <property type="term" value="C:cytosol"/>
    <property type="evidence" value="ECO:0007669"/>
    <property type="project" value="TreeGrafter"/>
</dbReference>
<sequence length="415" mass="47083">ILDLQKMGFFNNIPTDPPIEVFHLTELFNQDDNPSKVNLGIGVYQDENGKTLTLPVVRSVEQQMAQDLTLTKTYLKGTGLDAFCTACLKLVLGEQSSAVVENRAVSIQTLSGTGALRIGLDFLYRNGFRTAYVSAPTWGNHDSILQTVGFEVRKYRYWNKEKLNLDIDGLIADLEAAPEKSVIILHACAHNPTGCDPTHEQWIRISNVCKSRNLFPFFDMAYQGFSTGDLDQDAWAIRYFAHEAKQELFVAQSFAKNFSLYNERIGHLVGVFDNRDVIPKFRTQMATIIRRNYSNPPAHGAYIVSTVLNNPTLFGEWKNNVRAMYERIHTMRQLFYNKLKQLGTPGSWEHIIQQTGMFAYTGLNPRQCQILIKQHHIYIMSDGRINVCAISPKNADEVAQKFYDVITNISDDPKV</sequence>
<keyword evidence="4 7" id="KW-0032">Aminotransferase</keyword>
<comment type="caution">
    <text evidence="9">The sequence shown here is derived from an EMBL/GenBank/DDBJ whole genome shotgun (WGS) entry which is preliminary data.</text>
</comment>
<dbReference type="InterPro" id="IPR015422">
    <property type="entry name" value="PyrdxlP-dep_Trfase_small"/>
</dbReference>
<evidence type="ECO:0000313" key="9">
    <source>
        <dbReference type="EMBL" id="CAF4143385.1"/>
    </source>
</evidence>
<feature type="domain" description="Aminotransferase class I/classII large" evidence="8">
    <location>
        <begin position="35"/>
        <end position="401"/>
    </location>
</feature>
<comment type="subunit">
    <text evidence="3 7">Homodimer.</text>
</comment>
<comment type="cofactor">
    <cofactor evidence="1">
        <name>pyridoxal 5'-phosphate</name>
        <dbReference type="ChEBI" id="CHEBI:597326"/>
    </cofactor>
</comment>
<evidence type="ECO:0000256" key="7">
    <source>
        <dbReference type="RuleBase" id="RU000480"/>
    </source>
</evidence>
<dbReference type="InterPro" id="IPR015421">
    <property type="entry name" value="PyrdxlP-dep_Trfase_major"/>
</dbReference>
<dbReference type="EC" id="2.6.1.1" evidence="7"/>
<dbReference type="SUPFAM" id="SSF53383">
    <property type="entry name" value="PLP-dependent transferases"/>
    <property type="match status" value="1"/>
</dbReference>
<evidence type="ECO:0000313" key="10">
    <source>
        <dbReference type="Proteomes" id="UP000663881"/>
    </source>
</evidence>